<dbReference type="GO" id="GO:0016042">
    <property type="term" value="P:lipid catabolic process"/>
    <property type="evidence" value="ECO:0007669"/>
    <property type="project" value="UniProtKB-UniRule"/>
</dbReference>
<evidence type="ECO:0000259" key="6">
    <source>
        <dbReference type="PROSITE" id="PS51635"/>
    </source>
</evidence>
<dbReference type="Gene3D" id="3.40.1090.10">
    <property type="entry name" value="Cytosolic phospholipase A2 catalytic domain"/>
    <property type="match status" value="1"/>
</dbReference>
<dbReference type="PANTHER" id="PTHR24185">
    <property type="entry name" value="CALCIUM-INDEPENDENT PHOSPHOLIPASE A2-GAMMA"/>
    <property type="match status" value="1"/>
</dbReference>
<evidence type="ECO:0000256" key="4">
    <source>
        <dbReference type="PROSITE-ProRule" id="PRU01161"/>
    </source>
</evidence>
<keyword evidence="2 4" id="KW-0442">Lipid degradation</keyword>
<feature type="short sequence motif" description="GXSXG" evidence="4">
    <location>
        <begin position="77"/>
        <end position="81"/>
    </location>
</feature>
<reference evidence="7" key="1">
    <citation type="journal article" date="2020" name="Stud. Mycol.">
        <title>101 Dothideomycetes genomes: a test case for predicting lifestyles and emergence of pathogens.</title>
        <authorList>
            <person name="Haridas S."/>
            <person name="Albert R."/>
            <person name="Binder M."/>
            <person name="Bloem J."/>
            <person name="Labutti K."/>
            <person name="Salamov A."/>
            <person name="Andreopoulos B."/>
            <person name="Baker S."/>
            <person name="Barry K."/>
            <person name="Bills G."/>
            <person name="Bluhm B."/>
            <person name="Cannon C."/>
            <person name="Castanera R."/>
            <person name="Culley D."/>
            <person name="Daum C."/>
            <person name="Ezra D."/>
            <person name="Gonzalez J."/>
            <person name="Henrissat B."/>
            <person name="Kuo A."/>
            <person name="Liang C."/>
            <person name="Lipzen A."/>
            <person name="Lutzoni F."/>
            <person name="Magnuson J."/>
            <person name="Mondo S."/>
            <person name="Nolan M."/>
            <person name="Ohm R."/>
            <person name="Pangilinan J."/>
            <person name="Park H.-J."/>
            <person name="Ramirez L."/>
            <person name="Alfaro M."/>
            <person name="Sun H."/>
            <person name="Tritt A."/>
            <person name="Yoshinaga Y."/>
            <person name="Zwiers L.-H."/>
            <person name="Turgeon B."/>
            <person name="Goodwin S."/>
            <person name="Spatafora J."/>
            <person name="Crous P."/>
            <person name="Grigoriev I."/>
        </authorList>
    </citation>
    <scope>NUCLEOTIDE SEQUENCE</scope>
    <source>
        <strain evidence="7">ATCC 36951</strain>
    </source>
</reference>
<dbReference type="GO" id="GO:0016020">
    <property type="term" value="C:membrane"/>
    <property type="evidence" value="ECO:0007669"/>
    <property type="project" value="TreeGrafter"/>
</dbReference>
<dbReference type="Pfam" id="PF01734">
    <property type="entry name" value="Patatin"/>
    <property type="match status" value="1"/>
</dbReference>
<dbReference type="RefSeq" id="XP_033674746.1">
    <property type="nucleotide sequence ID" value="XM_033815016.1"/>
</dbReference>
<keyword evidence="3 4" id="KW-0443">Lipid metabolism</keyword>
<feature type="active site" description="Proton acceptor" evidence="4">
    <location>
        <position position="225"/>
    </location>
</feature>
<dbReference type="GO" id="GO:0047499">
    <property type="term" value="F:calcium-independent phospholipase A2 activity"/>
    <property type="evidence" value="ECO:0007669"/>
    <property type="project" value="TreeGrafter"/>
</dbReference>
<dbReference type="InterPro" id="IPR016035">
    <property type="entry name" value="Acyl_Trfase/lysoPLipase"/>
</dbReference>
<feature type="region of interest" description="Disordered" evidence="5">
    <location>
        <begin position="1"/>
        <end position="23"/>
    </location>
</feature>
<keyword evidence="1 4" id="KW-0378">Hydrolase</keyword>
<evidence type="ECO:0000313" key="7">
    <source>
        <dbReference type="EMBL" id="KAF2173857.1"/>
    </source>
</evidence>
<name>A0A6A6D375_ZASCE</name>
<feature type="short sequence motif" description="GXGXXG" evidence="4">
    <location>
        <begin position="40"/>
        <end position="45"/>
    </location>
</feature>
<dbReference type="GO" id="GO:0019369">
    <property type="term" value="P:arachidonate metabolic process"/>
    <property type="evidence" value="ECO:0007669"/>
    <property type="project" value="TreeGrafter"/>
</dbReference>
<keyword evidence="8" id="KW-1185">Reference proteome</keyword>
<dbReference type="AlphaFoldDB" id="A0A6A6D375"/>
<dbReference type="InterPro" id="IPR002641">
    <property type="entry name" value="PNPLA_dom"/>
</dbReference>
<accession>A0A6A6D375</accession>
<proteinExistence type="predicted"/>
<evidence type="ECO:0000256" key="1">
    <source>
        <dbReference type="ARBA" id="ARBA00022801"/>
    </source>
</evidence>
<evidence type="ECO:0000313" key="8">
    <source>
        <dbReference type="Proteomes" id="UP000799537"/>
    </source>
</evidence>
<dbReference type="OrthoDB" id="3643842at2759"/>
<gene>
    <name evidence="7" type="ORF">M409DRAFT_62094</name>
</gene>
<feature type="active site" description="Nucleophile" evidence="4">
    <location>
        <position position="79"/>
    </location>
</feature>
<evidence type="ECO:0000256" key="2">
    <source>
        <dbReference type="ARBA" id="ARBA00022963"/>
    </source>
</evidence>
<evidence type="ECO:0000256" key="5">
    <source>
        <dbReference type="SAM" id="MobiDB-lite"/>
    </source>
</evidence>
<dbReference type="GO" id="GO:0046486">
    <property type="term" value="P:glycerolipid metabolic process"/>
    <property type="evidence" value="ECO:0007669"/>
    <property type="project" value="UniProtKB-ARBA"/>
</dbReference>
<dbReference type="EMBL" id="ML993579">
    <property type="protein sequence ID" value="KAF2173857.1"/>
    <property type="molecule type" value="Genomic_DNA"/>
</dbReference>
<dbReference type="PROSITE" id="PS51635">
    <property type="entry name" value="PNPLA"/>
    <property type="match status" value="1"/>
</dbReference>
<dbReference type="SUPFAM" id="SSF52151">
    <property type="entry name" value="FabD/lysophospholipase-like"/>
    <property type="match status" value="1"/>
</dbReference>
<feature type="domain" description="PNPLA" evidence="6">
    <location>
        <begin position="36"/>
        <end position="238"/>
    </location>
</feature>
<dbReference type="CDD" id="cd07216">
    <property type="entry name" value="Pat17_PNPLA8_PNPLA9_like3"/>
    <property type="match status" value="1"/>
</dbReference>
<feature type="short sequence motif" description="DGA/G" evidence="4">
    <location>
        <begin position="225"/>
        <end position="227"/>
    </location>
</feature>
<organism evidence="7 8">
    <name type="scientific">Zasmidium cellare ATCC 36951</name>
    <dbReference type="NCBI Taxonomy" id="1080233"/>
    <lineage>
        <taxon>Eukaryota</taxon>
        <taxon>Fungi</taxon>
        <taxon>Dikarya</taxon>
        <taxon>Ascomycota</taxon>
        <taxon>Pezizomycotina</taxon>
        <taxon>Dothideomycetes</taxon>
        <taxon>Dothideomycetidae</taxon>
        <taxon>Mycosphaerellales</taxon>
        <taxon>Mycosphaerellaceae</taxon>
        <taxon>Zasmidium</taxon>
    </lineage>
</organism>
<dbReference type="PANTHER" id="PTHR24185:SF1">
    <property type="entry name" value="CALCIUM-INDEPENDENT PHOSPHOLIPASE A2-GAMMA"/>
    <property type="match status" value="1"/>
</dbReference>
<sequence length="362" mass="39855">MTDIPLRESGVSTWEARKSPTGWPGAGVADRSLNLLCLDGGGIKGLSSLYILEKILAIKSRRGEEPRPCEYFHMIGGTSTGGLIAIMLGRLEMSVEACIEAYVELAGEVFGTRKHRWGFDIFLHEQEKYDSEILKRAIQRVVDRRGLDKDALMKEWGSDCATFVCATAADAVGGTTVCFRNYPPRADTAHLYNTTKIWEAARATSAATTFFDPIEIGRHGETFVDGGLGANNPINEMWREASDFFCPGGRLEDKIACLVSIGTGVDSLQSLKGSVKGTVKTLVAMSTETERTHQAFQNQHPELCSSSRYFRFNVPELSEIGMDKAKKQKTVAAQTRNYVMKFDVHERIEQCAGAMAEGNVFS</sequence>
<dbReference type="Proteomes" id="UP000799537">
    <property type="component" value="Unassembled WGS sequence"/>
</dbReference>
<evidence type="ECO:0000256" key="3">
    <source>
        <dbReference type="ARBA" id="ARBA00023098"/>
    </source>
</evidence>
<protein>
    <recommendedName>
        <fullName evidence="6">PNPLA domain-containing protein</fullName>
    </recommendedName>
</protein>
<dbReference type="GeneID" id="54568288"/>